<dbReference type="PANTHER" id="PTHR45615">
    <property type="entry name" value="MYOSIN HEAVY CHAIN, NON-MUSCLE"/>
    <property type="match status" value="1"/>
</dbReference>
<dbReference type="PANTHER" id="PTHR45615:SF80">
    <property type="entry name" value="GRIP DOMAIN-CONTAINING PROTEIN"/>
    <property type="match status" value="1"/>
</dbReference>
<keyword evidence="1" id="KW-0175">Coiled coil</keyword>
<feature type="region of interest" description="Disordered" evidence="2">
    <location>
        <begin position="161"/>
        <end position="180"/>
    </location>
</feature>
<feature type="coiled-coil region" evidence="1">
    <location>
        <begin position="45"/>
        <end position="121"/>
    </location>
</feature>
<sequence length="429" mass="50036">MELSMTDDEFSQLLPASDLSIGSITIVEREGQLVGERNLPRAVKIHEHGEKIESLEKEIKKKDNEIVALQKTLQALQEKNDELESALDRKGEEIDTLQSRIDELEDEKTELQRELGSVKTDLGLLRKEVDKLRKAKSSQDQTNLKCRQEYDGLRRTLETTREDLEKKTKESEELKQEVRDIKESHHKSLLPLRLGARAHSKPPPAIPKTSGEALLHLGEMCRQLQIKLYRFVFPRTSFKHINYKVDAIHRHLDKFQDPNAQKKWKSIQKRFHWDEFHEEAVFLLQDTRNIEAHPEISKDSLQRAISITAQSNNLEDNWLSTKLLHELLEIWETDLSHLVEQNQELSVALKSRNEDIKALKTRIGRLETDKKDLEDELKSVTVKVSRMEKDIRELNEAKTSQEEKDMELQENFDKVTGKLESRNQVLKKR</sequence>
<evidence type="ECO:0000256" key="1">
    <source>
        <dbReference type="SAM" id="Coils"/>
    </source>
</evidence>
<dbReference type="AlphaFoldDB" id="A0AAU9VXV7"/>
<evidence type="ECO:0000313" key="3">
    <source>
        <dbReference type="EMBL" id="CAH3039843.1"/>
    </source>
</evidence>
<name>A0AAU9VXV7_9CNID</name>
<accession>A0AAU9VXV7</accession>
<gene>
    <name evidence="3" type="ORF">PMEA_00025436</name>
</gene>
<protein>
    <submittedName>
        <fullName evidence="3">Uncharacterized protein</fullName>
    </submittedName>
</protein>
<proteinExistence type="predicted"/>
<organism evidence="3 4">
    <name type="scientific">Pocillopora meandrina</name>
    <dbReference type="NCBI Taxonomy" id="46732"/>
    <lineage>
        <taxon>Eukaryota</taxon>
        <taxon>Metazoa</taxon>
        <taxon>Cnidaria</taxon>
        <taxon>Anthozoa</taxon>
        <taxon>Hexacorallia</taxon>
        <taxon>Scleractinia</taxon>
        <taxon>Astrocoeniina</taxon>
        <taxon>Pocilloporidae</taxon>
        <taxon>Pocillopora</taxon>
    </lineage>
</organism>
<feature type="region of interest" description="Disordered" evidence="2">
    <location>
        <begin position="393"/>
        <end position="414"/>
    </location>
</feature>
<evidence type="ECO:0000313" key="4">
    <source>
        <dbReference type="Proteomes" id="UP001159428"/>
    </source>
</evidence>
<reference evidence="3 4" key="1">
    <citation type="submission" date="2022-05" db="EMBL/GenBank/DDBJ databases">
        <authorList>
            <consortium name="Genoscope - CEA"/>
            <person name="William W."/>
        </authorList>
    </citation>
    <scope>NUCLEOTIDE SEQUENCE [LARGE SCALE GENOMIC DNA]</scope>
</reference>
<dbReference type="SUPFAM" id="SSF57997">
    <property type="entry name" value="Tropomyosin"/>
    <property type="match status" value="1"/>
</dbReference>
<comment type="caution">
    <text evidence="3">The sequence shown here is derived from an EMBL/GenBank/DDBJ whole genome shotgun (WGS) entry which is preliminary data.</text>
</comment>
<evidence type="ECO:0000256" key="2">
    <source>
        <dbReference type="SAM" id="MobiDB-lite"/>
    </source>
</evidence>
<dbReference type="Proteomes" id="UP001159428">
    <property type="component" value="Unassembled WGS sequence"/>
</dbReference>
<dbReference type="Gene3D" id="1.10.287.1490">
    <property type="match status" value="1"/>
</dbReference>
<keyword evidence="4" id="KW-1185">Reference proteome</keyword>
<dbReference type="EMBL" id="CALNXJ010000005">
    <property type="protein sequence ID" value="CAH3039843.1"/>
    <property type="molecule type" value="Genomic_DNA"/>
</dbReference>